<dbReference type="NCBIfam" id="TIGR00563">
    <property type="entry name" value="rsmB"/>
    <property type="match status" value="1"/>
</dbReference>
<dbReference type="eggNOG" id="COG0144">
    <property type="taxonomic scope" value="Bacteria"/>
</dbReference>
<dbReference type="OrthoDB" id="9810297at2"/>
<organism evidence="15 16">
    <name type="scientific">Youngiibacter fragilis 232.1</name>
    <dbReference type="NCBI Taxonomy" id="994573"/>
    <lineage>
        <taxon>Bacteria</taxon>
        <taxon>Bacillati</taxon>
        <taxon>Bacillota</taxon>
        <taxon>Clostridia</taxon>
        <taxon>Eubacteriales</taxon>
        <taxon>Clostridiaceae</taxon>
        <taxon>Youngiibacter</taxon>
    </lineage>
</organism>
<dbReference type="GO" id="GO:0003723">
    <property type="term" value="F:RNA binding"/>
    <property type="evidence" value="ECO:0007669"/>
    <property type="project" value="UniProtKB-UniRule"/>
</dbReference>
<sequence>MAAKARKVALETLVKIMNEGAYSNIALDNALSSVNLKDDDRALVTELVYGTLKRLVTIDDMIARNSTTPLKKIENLVLQILRMSAYQLKYLDRIPDYAVVSEAVELAREVNPRVAGFVNAVLRSVTRDDTVPRFRSKLERMAYEHSFPLWMVMHFSRNYKSRTEEILEGLNERPAVTYRVNTLRISRDEVLRELENDGFRAEPTSVSPFGIIIKGGGSVASNRFFSEGLLTVQDESSMLAAPLLEPVEGGIYLDLCSAPGGKATHIAELSGDKARVLAYDIYEAKIRTIKENAGRLRLKGIEAGLHDAGEPIPELFGAGSVLLDAPCSGLGIIRKKPDIKHTKTQEELDGLPALQRRLMDVARLYVKKGGTLVYSTCTLNPSENEENVRWFLENNPDFQAERIQLGDHPNLLYSEEGFITVLPTSTMDGFFLSKLVRK</sequence>
<feature type="domain" description="SAM-dependent MTase RsmB/NOP-type" evidence="14">
    <location>
        <begin position="166"/>
        <end position="438"/>
    </location>
</feature>
<evidence type="ECO:0000256" key="6">
    <source>
        <dbReference type="ARBA" id="ARBA00022603"/>
    </source>
</evidence>
<evidence type="ECO:0000256" key="2">
    <source>
        <dbReference type="ARBA" id="ARBA00004496"/>
    </source>
</evidence>
<keyword evidence="8 13" id="KW-0949">S-adenosyl-L-methionine</keyword>
<evidence type="ECO:0000256" key="10">
    <source>
        <dbReference type="ARBA" id="ARBA00030399"/>
    </source>
</evidence>
<comment type="similarity">
    <text evidence="13">Belongs to the class I-like SAM-binding methyltransferase superfamily. RsmB/NOP family.</text>
</comment>
<dbReference type="AlphaFoldDB" id="V7IB13"/>
<comment type="catalytic activity">
    <reaction evidence="12">
        <text>cytidine(967) in 16S rRNA + S-adenosyl-L-methionine = 5-methylcytidine(967) in 16S rRNA + S-adenosyl-L-homocysteine + H(+)</text>
        <dbReference type="Rhea" id="RHEA:42748"/>
        <dbReference type="Rhea" id="RHEA-COMP:10219"/>
        <dbReference type="Rhea" id="RHEA-COMP:10220"/>
        <dbReference type="ChEBI" id="CHEBI:15378"/>
        <dbReference type="ChEBI" id="CHEBI:57856"/>
        <dbReference type="ChEBI" id="CHEBI:59789"/>
        <dbReference type="ChEBI" id="CHEBI:74483"/>
        <dbReference type="ChEBI" id="CHEBI:82748"/>
        <dbReference type="EC" id="2.1.1.176"/>
    </reaction>
</comment>
<dbReference type="GO" id="GO:0005737">
    <property type="term" value="C:cytoplasm"/>
    <property type="evidence" value="ECO:0007669"/>
    <property type="project" value="UniProtKB-SubCell"/>
</dbReference>
<evidence type="ECO:0000313" key="16">
    <source>
        <dbReference type="Proteomes" id="UP000017747"/>
    </source>
</evidence>
<dbReference type="InterPro" id="IPR023267">
    <property type="entry name" value="RCMT"/>
</dbReference>
<keyword evidence="16" id="KW-1185">Reference proteome</keyword>
<feature type="binding site" evidence="13">
    <location>
        <position position="324"/>
    </location>
    <ligand>
        <name>S-adenosyl-L-methionine</name>
        <dbReference type="ChEBI" id="CHEBI:59789"/>
    </ligand>
</feature>
<dbReference type="FunFam" id="1.10.940.10:FF:000006">
    <property type="entry name" value="16S rRNA (Cytosine(967)-C(5))-methyltransferase RsmB"/>
    <property type="match status" value="1"/>
</dbReference>
<comment type="caution">
    <text evidence="15">The sequence shown here is derived from an EMBL/GenBank/DDBJ whole genome shotgun (WGS) entry which is preliminary data.</text>
</comment>
<evidence type="ECO:0000256" key="11">
    <source>
        <dbReference type="ARBA" id="ARBA00031088"/>
    </source>
</evidence>
<dbReference type="SUPFAM" id="SSF53335">
    <property type="entry name" value="S-adenosyl-L-methionine-dependent methyltransferases"/>
    <property type="match status" value="1"/>
</dbReference>
<evidence type="ECO:0000256" key="9">
    <source>
        <dbReference type="ARBA" id="ARBA00022884"/>
    </source>
</evidence>
<comment type="function">
    <text evidence="1">Specifically methylates the cytosine at position 967 (m5C967) of 16S rRNA.</text>
</comment>
<dbReference type="RefSeq" id="WP_023387395.1">
    <property type="nucleotide sequence ID" value="NZ_AXUN02000046.1"/>
</dbReference>
<keyword evidence="7 13" id="KW-0808">Transferase</keyword>
<dbReference type="PRINTS" id="PR02008">
    <property type="entry name" value="RCMTFAMILY"/>
</dbReference>
<evidence type="ECO:0000313" key="15">
    <source>
        <dbReference type="EMBL" id="ETA82042.1"/>
    </source>
</evidence>
<feature type="binding site" evidence="13">
    <location>
        <position position="280"/>
    </location>
    <ligand>
        <name>S-adenosyl-L-methionine</name>
        <dbReference type="ChEBI" id="CHEBI:59789"/>
    </ligand>
</feature>
<dbReference type="Gene3D" id="1.10.940.10">
    <property type="entry name" value="NusB-like"/>
    <property type="match status" value="1"/>
</dbReference>
<dbReference type="InterPro" id="IPR004573">
    <property type="entry name" value="rRNA_ssu_MeTfrase_B"/>
</dbReference>
<dbReference type="Gene3D" id="3.40.50.150">
    <property type="entry name" value="Vaccinia Virus protein VP39"/>
    <property type="match status" value="1"/>
</dbReference>
<dbReference type="PROSITE" id="PS51686">
    <property type="entry name" value="SAM_MT_RSMB_NOP"/>
    <property type="match status" value="1"/>
</dbReference>
<dbReference type="Pfam" id="PF01189">
    <property type="entry name" value="Methyltr_RsmB-F"/>
    <property type="match status" value="1"/>
</dbReference>
<accession>V7IB13</accession>
<reference evidence="15 16" key="1">
    <citation type="journal article" date="2014" name="Genome Announc.">
        <title>Genome Sequence of Youngiibacter fragilis, the Type Strain of the Genus Youngiibacter.</title>
        <authorList>
            <person name="Wawrik C.B."/>
            <person name="Callaghan A.V."/>
            <person name="Stamps B.W."/>
            <person name="Wawrik B."/>
        </authorList>
    </citation>
    <scope>NUCLEOTIDE SEQUENCE [LARGE SCALE GENOMIC DNA]</scope>
    <source>
        <strain evidence="15 16">232.1</strain>
    </source>
</reference>
<dbReference type="InterPro" id="IPR001678">
    <property type="entry name" value="MeTrfase_RsmB-F_NOP2_dom"/>
</dbReference>
<dbReference type="Proteomes" id="UP000017747">
    <property type="component" value="Unassembled WGS sequence"/>
</dbReference>
<dbReference type="EMBL" id="AXUN02000046">
    <property type="protein sequence ID" value="ETA82042.1"/>
    <property type="molecule type" value="Genomic_DNA"/>
</dbReference>
<keyword evidence="9 13" id="KW-0694">RNA-binding</keyword>
<evidence type="ECO:0000256" key="7">
    <source>
        <dbReference type="ARBA" id="ARBA00022679"/>
    </source>
</evidence>
<name>V7IB13_9CLOT</name>
<dbReference type="PATRIC" id="fig|994573.3.peg.664"/>
<dbReference type="InterPro" id="IPR049560">
    <property type="entry name" value="MeTrfase_RsmB-F_NOP2_cat"/>
</dbReference>
<dbReference type="GO" id="GO:0006355">
    <property type="term" value="P:regulation of DNA-templated transcription"/>
    <property type="evidence" value="ECO:0007669"/>
    <property type="project" value="InterPro"/>
</dbReference>
<dbReference type="Pfam" id="PF01029">
    <property type="entry name" value="NusB"/>
    <property type="match status" value="1"/>
</dbReference>
<dbReference type="STRING" id="994573.T472_0203515"/>
<dbReference type="NCBIfam" id="NF011494">
    <property type="entry name" value="PRK14902.1"/>
    <property type="match status" value="1"/>
</dbReference>
<comment type="subcellular location">
    <subcellularLocation>
        <location evidence="2">Cytoplasm</location>
    </subcellularLocation>
</comment>
<dbReference type="SUPFAM" id="SSF48013">
    <property type="entry name" value="NusB-like"/>
    <property type="match status" value="1"/>
</dbReference>
<evidence type="ECO:0000259" key="14">
    <source>
        <dbReference type="PROSITE" id="PS51686"/>
    </source>
</evidence>
<keyword evidence="4" id="KW-0963">Cytoplasm</keyword>
<evidence type="ECO:0000256" key="1">
    <source>
        <dbReference type="ARBA" id="ARBA00002724"/>
    </source>
</evidence>
<feature type="binding site" evidence="13">
    <location>
        <begin position="256"/>
        <end position="262"/>
    </location>
    <ligand>
        <name>S-adenosyl-L-methionine</name>
        <dbReference type="ChEBI" id="CHEBI:59789"/>
    </ligand>
</feature>
<dbReference type="PANTHER" id="PTHR22807">
    <property type="entry name" value="NOP2 YEAST -RELATED NOL1/NOP2/FMU SUN DOMAIN-CONTAINING"/>
    <property type="match status" value="1"/>
</dbReference>
<dbReference type="InterPro" id="IPR006027">
    <property type="entry name" value="NusB_RsmB_TIM44"/>
</dbReference>
<proteinExistence type="inferred from homology"/>
<evidence type="ECO:0000256" key="13">
    <source>
        <dbReference type="PROSITE-ProRule" id="PRU01023"/>
    </source>
</evidence>
<gene>
    <name evidence="15" type="ORF">T472_0203515</name>
</gene>
<dbReference type="EC" id="2.1.1.176" evidence="3"/>
<feature type="active site" description="Nucleophile" evidence="13">
    <location>
        <position position="377"/>
    </location>
</feature>
<protein>
    <recommendedName>
        <fullName evidence="3">16S rRNA (cytosine(967)-C(5))-methyltransferase</fullName>
        <ecNumber evidence="3">2.1.1.176</ecNumber>
    </recommendedName>
    <alternativeName>
        <fullName evidence="10">16S rRNA m5C967 methyltransferase</fullName>
    </alternativeName>
    <alternativeName>
        <fullName evidence="11">rRNA (cytosine-C(5)-)-methyltransferase RsmB</fullName>
    </alternativeName>
</protein>
<evidence type="ECO:0000256" key="4">
    <source>
        <dbReference type="ARBA" id="ARBA00022490"/>
    </source>
</evidence>
<dbReference type="InterPro" id="IPR054728">
    <property type="entry name" value="RsmB-like_ferredoxin"/>
</dbReference>
<evidence type="ECO:0000256" key="3">
    <source>
        <dbReference type="ARBA" id="ARBA00012140"/>
    </source>
</evidence>
<evidence type="ECO:0000256" key="8">
    <source>
        <dbReference type="ARBA" id="ARBA00022691"/>
    </source>
</evidence>
<dbReference type="InterPro" id="IPR035926">
    <property type="entry name" value="NusB-like_sf"/>
</dbReference>
<feature type="binding site" evidence="13">
    <location>
        <position position="307"/>
    </location>
    <ligand>
        <name>S-adenosyl-L-methionine</name>
        <dbReference type="ChEBI" id="CHEBI:59789"/>
    </ligand>
</feature>
<keyword evidence="6 13" id="KW-0489">Methyltransferase</keyword>
<dbReference type="Pfam" id="PF22458">
    <property type="entry name" value="RsmF-B_ferredox"/>
    <property type="match status" value="1"/>
</dbReference>
<keyword evidence="5" id="KW-0698">rRNA processing</keyword>
<evidence type="ECO:0000256" key="5">
    <source>
        <dbReference type="ARBA" id="ARBA00022552"/>
    </source>
</evidence>
<dbReference type="InterPro" id="IPR029063">
    <property type="entry name" value="SAM-dependent_MTases_sf"/>
</dbReference>
<dbReference type="eggNOG" id="COG0781">
    <property type="taxonomic scope" value="Bacteria"/>
</dbReference>
<evidence type="ECO:0000256" key="12">
    <source>
        <dbReference type="ARBA" id="ARBA00047283"/>
    </source>
</evidence>
<dbReference type="Gene3D" id="3.30.70.1170">
    <property type="entry name" value="Sun protein, domain 3"/>
    <property type="match status" value="1"/>
</dbReference>
<dbReference type="GO" id="GO:0008649">
    <property type="term" value="F:rRNA methyltransferase activity"/>
    <property type="evidence" value="ECO:0007669"/>
    <property type="project" value="InterPro"/>
</dbReference>
<dbReference type="PANTHER" id="PTHR22807:SF53">
    <property type="entry name" value="RIBOSOMAL RNA SMALL SUBUNIT METHYLTRANSFERASE B-RELATED"/>
    <property type="match status" value="1"/>
</dbReference>